<dbReference type="AlphaFoldDB" id="D0NQ77"/>
<dbReference type="EMBL" id="DS028152">
    <property type="protein sequence ID" value="EEY62809.1"/>
    <property type="molecule type" value="Genomic_DNA"/>
</dbReference>
<evidence type="ECO:0000256" key="1">
    <source>
        <dbReference type="SAM" id="MobiDB-lite"/>
    </source>
</evidence>
<feature type="region of interest" description="Disordered" evidence="1">
    <location>
        <begin position="1"/>
        <end position="63"/>
    </location>
</feature>
<evidence type="ECO:0000313" key="3">
    <source>
        <dbReference type="Proteomes" id="UP000006643"/>
    </source>
</evidence>
<sequence>MSPSYRRESANVAVLEPANNSSPLKVRSSSKANTEDGTREEVGTSSKRINSSGEAAKEAATRG</sequence>
<dbReference type="RefSeq" id="XP_002898684.1">
    <property type="nucleotide sequence ID" value="XM_002898638.1"/>
</dbReference>
<evidence type="ECO:0000313" key="2">
    <source>
        <dbReference type="EMBL" id="EEY62809.1"/>
    </source>
</evidence>
<name>D0NQ77_PHYIT</name>
<protein>
    <submittedName>
        <fullName evidence="2">Uncharacterized protein</fullName>
    </submittedName>
</protein>
<proteinExistence type="predicted"/>
<dbReference type="Proteomes" id="UP000006643">
    <property type="component" value="Unassembled WGS sequence"/>
</dbReference>
<reference evidence="3" key="1">
    <citation type="journal article" date="2009" name="Nature">
        <title>Genome sequence and analysis of the Irish potato famine pathogen Phytophthora infestans.</title>
        <authorList>
            <consortium name="The Broad Institute Genome Sequencing Platform"/>
            <person name="Haas B.J."/>
            <person name="Kamoun S."/>
            <person name="Zody M.C."/>
            <person name="Jiang R.H."/>
            <person name="Handsaker R.E."/>
            <person name="Cano L.M."/>
            <person name="Grabherr M."/>
            <person name="Kodira C.D."/>
            <person name="Raffaele S."/>
            <person name="Torto-Alalibo T."/>
            <person name="Bozkurt T.O."/>
            <person name="Ah-Fong A.M."/>
            <person name="Alvarado L."/>
            <person name="Anderson V.L."/>
            <person name="Armstrong M.R."/>
            <person name="Avrova A."/>
            <person name="Baxter L."/>
            <person name="Beynon J."/>
            <person name="Boevink P.C."/>
            <person name="Bollmann S.R."/>
            <person name="Bos J.I."/>
            <person name="Bulone V."/>
            <person name="Cai G."/>
            <person name="Cakir C."/>
            <person name="Carrington J.C."/>
            <person name="Chawner M."/>
            <person name="Conti L."/>
            <person name="Costanzo S."/>
            <person name="Ewan R."/>
            <person name="Fahlgren N."/>
            <person name="Fischbach M.A."/>
            <person name="Fugelstad J."/>
            <person name="Gilroy E.M."/>
            <person name="Gnerre S."/>
            <person name="Green P.J."/>
            <person name="Grenville-Briggs L.J."/>
            <person name="Griffith J."/>
            <person name="Grunwald N.J."/>
            <person name="Horn K."/>
            <person name="Horner N.R."/>
            <person name="Hu C.H."/>
            <person name="Huitema E."/>
            <person name="Jeong D.H."/>
            <person name="Jones A.M."/>
            <person name="Jones J.D."/>
            <person name="Jones R.W."/>
            <person name="Karlsson E.K."/>
            <person name="Kunjeti S.G."/>
            <person name="Lamour K."/>
            <person name="Liu Z."/>
            <person name="Ma L."/>
            <person name="Maclean D."/>
            <person name="Chibucos M.C."/>
            <person name="McDonald H."/>
            <person name="McWalters J."/>
            <person name="Meijer H.J."/>
            <person name="Morgan W."/>
            <person name="Morris P.F."/>
            <person name="Munro C.A."/>
            <person name="O'Neill K."/>
            <person name="Ospina-Giraldo M."/>
            <person name="Pinzon A."/>
            <person name="Pritchard L."/>
            <person name="Ramsahoye B."/>
            <person name="Ren Q."/>
            <person name="Restrepo S."/>
            <person name="Roy S."/>
            <person name="Sadanandom A."/>
            <person name="Savidor A."/>
            <person name="Schornack S."/>
            <person name="Schwartz D.C."/>
            <person name="Schumann U.D."/>
            <person name="Schwessinger B."/>
            <person name="Seyer L."/>
            <person name="Sharpe T."/>
            <person name="Silvar C."/>
            <person name="Song J."/>
            <person name="Studholme D.J."/>
            <person name="Sykes S."/>
            <person name="Thines M."/>
            <person name="van de Vondervoort P.J."/>
            <person name="Phuntumart V."/>
            <person name="Wawra S."/>
            <person name="Weide R."/>
            <person name="Win J."/>
            <person name="Young C."/>
            <person name="Zhou S."/>
            <person name="Fry W."/>
            <person name="Meyers B.C."/>
            <person name="van West P."/>
            <person name="Ristaino J."/>
            <person name="Govers F."/>
            <person name="Birch P.R."/>
            <person name="Whisson S.C."/>
            <person name="Judelson H.S."/>
            <person name="Nusbaum C."/>
        </authorList>
    </citation>
    <scope>NUCLEOTIDE SEQUENCE [LARGE SCALE GENOMIC DNA]</scope>
    <source>
        <strain evidence="3">T30-4</strain>
    </source>
</reference>
<keyword evidence="3" id="KW-1185">Reference proteome</keyword>
<feature type="compositionally biased region" description="Polar residues" evidence="1">
    <location>
        <begin position="18"/>
        <end position="32"/>
    </location>
</feature>
<organism evidence="2 3">
    <name type="scientific">Phytophthora infestans (strain T30-4)</name>
    <name type="common">Potato late blight agent</name>
    <dbReference type="NCBI Taxonomy" id="403677"/>
    <lineage>
        <taxon>Eukaryota</taxon>
        <taxon>Sar</taxon>
        <taxon>Stramenopiles</taxon>
        <taxon>Oomycota</taxon>
        <taxon>Peronosporomycetes</taxon>
        <taxon>Peronosporales</taxon>
        <taxon>Peronosporaceae</taxon>
        <taxon>Phytophthora</taxon>
    </lineage>
</organism>
<dbReference type="InParanoid" id="D0NQ77"/>
<dbReference type="VEuPathDB" id="FungiDB:PITG_15236"/>
<gene>
    <name evidence="2" type="ORF">PITG_15236</name>
</gene>
<accession>D0NQ77</accession>
<dbReference type="GeneID" id="9479051"/>
<feature type="compositionally biased region" description="Basic and acidic residues" evidence="1">
    <location>
        <begin position="33"/>
        <end position="42"/>
    </location>
</feature>
<dbReference type="KEGG" id="pif:PITG_15236"/>
<feature type="compositionally biased region" description="Polar residues" evidence="1">
    <location>
        <begin position="43"/>
        <end position="53"/>
    </location>
</feature>
<dbReference type="HOGENOM" id="CLU_2890632_0_0_1"/>